<keyword evidence="1" id="KW-0547">Nucleotide-binding</keyword>
<dbReference type="PANTHER" id="PTHR32309:SF31">
    <property type="entry name" value="CAPSULAR EXOPOLYSACCHARIDE FAMILY"/>
    <property type="match status" value="1"/>
</dbReference>
<evidence type="ECO:0000256" key="1">
    <source>
        <dbReference type="ARBA" id="ARBA00022741"/>
    </source>
</evidence>
<dbReference type="Proteomes" id="UP000319908">
    <property type="component" value="Unassembled WGS sequence"/>
</dbReference>
<feature type="region of interest" description="Disordered" evidence="4">
    <location>
        <begin position="1"/>
        <end position="27"/>
    </location>
</feature>
<dbReference type="PANTHER" id="PTHR32309">
    <property type="entry name" value="TYROSINE-PROTEIN KINASE"/>
    <property type="match status" value="1"/>
</dbReference>
<sequence length="781" mass="86075">MSHNHNNLGGHASVPGTQGRTLPAPSGDAAAKAFDPWILWVTFRRCWPWAIPLGAALAGIAAFVVIRGFVPRYQASYLLEANEDFVVFKGVMPVMENMARTEKNLFTNPIVLDPVLADPSLRTAPSLSNPETAEANLRKNLSIGSGGTDSRLVVSYTDTDREAAAQVCNAIVESYLRQRDSFDNTRVNNLERWLDPEIQRWEQEVDERRKRVQLLKQKSFGYAPGQSIGRSDSEAHATRMSELRSQVGDLKIKLALFDVMAAELPALEVGGSKVPDPAPAAAVEIQKATVSEREIENAIDGDAKVKAARAVVDRYNAVVLDLEIQDMVRISKDYYLDMKQNLEDAKDTLKQERDSARTRVTKELERIVDEDYRQRKAVAERTLEWQQEQQKRQLALTEQERKLEETKNREAQLKERERSRKEMVAELNVVQSEYDEERERLEQYGGMTAELEFAEDEQAVASDVLTKLRGRVAAIRTERRQDGAVRTLAAATPPRAPVEAVPYKKLALASAGAFVIPFLIGLLWEFKVQRLTDAETHDKTGLLAPVLGEVSRLPAGSGSQKARRVFEESIDSLRSNLFLSVDTRHIRSIAVVSSMSGEGKSSVASQLALSMAKSTGETVLLVDGDLRRPDQHEIFGIEMGPGFTGVLAGKSTLDGAVNSSLGRLIHILPAGQLSASPHRLVSPTSIKSFVDDALLTYRYVVIDTAPVLAAGESLAIASAVDATLICVMRDVSLKENVLRTTRRLQAAGASVAGTVFSGVSARQYGYRYGNYHYALPDTMAT</sequence>
<organism evidence="6 7">
    <name type="scientific">Allorhodopirellula heiligendammensis</name>
    <dbReference type="NCBI Taxonomy" id="2714739"/>
    <lineage>
        <taxon>Bacteria</taxon>
        <taxon>Pseudomonadati</taxon>
        <taxon>Planctomycetota</taxon>
        <taxon>Planctomycetia</taxon>
        <taxon>Pirellulales</taxon>
        <taxon>Pirellulaceae</taxon>
        <taxon>Allorhodopirellula</taxon>
    </lineage>
</organism>
<dbReference type="InterPro" id="IPR005702">
    <property type="entry name" value="Wzc-like_C"/>
</dbReference>
<keyword evidence="5" id="KW-0472">Membrane</keyword>
<keyword evidence="7" id="KW-1185">Reference proteome</keyword>
<comment type="caution">
    <text evidence="6">The sequence shown here is derived from an EMBL/GenBank/DDBJ whole genome shotgun (WGS) entry which is preliminary data.</text>
</comment>
<dbReference type="EC" id="2.7.10.2" evidence="6"/>
<dbReference type="OrthoDB" id="236626at2"/>
<keyword evidence="6" id="KW-0808">Transferase</keyword>
<dbReference type="InterPro" id="IPR050445">
    <property type="entry name" value="Bact_polysacc_biosynth/exp"/>
</dbReference>
<evidence type="ECO:0000313" key="6">
    <source>
        <dbReference type="EMBL" id="TWU19432.1"/>
    </source>
</evidence>
<keyword evidence="6" id="KW-0418">Kinase</keyword>
<evidence type="ECO:0000256" key="2">
    <source>
        <dbReference type="ARBA" id="ARBA00022840"/>
    </source>
</evidence>
<reference evidence="6 7" key="1">
    <citation type="journal article" date="2020" name="Antonie Van Leeuwenhoek">
        <title>Rhodopirellula heiligendammensis sp. nov., Rhodopirellula pilleata sp. nov., and Rhodopirellula solitaria sp. nov. isolated from natural or artificial marine surfaces in Northern Germany and California, USA, and emended description of the genus Rhodopirellula.</title>
        <authorList>
            <person name="Kallscheuer N."/>
            <person name="Wiegand S."/>
            <person name="Jogler M."/>
            <person name="Boedeker C."/>
            <person name="Peeters S.H."/>
            <person name="Rast P."/>
            <person name="Heuer A."/>
            <person name="Jetten M.S.M."/>
            <person name="Rohde M."/>
            <person name="Jogler C."/>
        </authorList>
    </citation>
    <scope>NUCLEOTIDE SEQUENCE [LARGE SCALE GENOMIC DNA]</scope>
    <source>
        <strain evidence="6 7">Poly21</strain>
    </source>
</reference>
<protein>
    <submittedName>
        <fullName evidence="6">Tyrosine-protein kinase YwqD</fullName>
        <ecNumber evidence="6">2.7.10.2</ecNumber>
    </submittedName>
</protein>
<gene>
    <name evidence="6" type="primary">ywqD_3</name>
    <name evidence="6" type="ORF">Poly21_16050</name>
</gene>
<dbReference type="GO" id="GO:0004715">
    <property type="term" value="F:non-membrane spanning protein tyrosine kinase activity"/>
    <property type="evidence" value="ECO:0007669"/>
    <property type="project" value="UniProtKB-EC"/>
</dbReference>
<dbReference type="RefSeq" id="WP_146406248.1">
    <property type="nucleotide sequence ID" value="NZ_SJPU01000001.1"/>
</dbReference>
<name>A0A5C6C5T3_9BACT</name>
<keyword evidence="2" id="KW-0067">ATP-binding</keyword>
<accession>A0A5C6C5T3</accession>
<keyword evidence="5" id="KW-0812">Transmembrane</keyword>
<evidence type="ECO:0000256" key="4">
    <source>
        <dbReference type="SAM" id="MobiDB-lite"/>
    </source>
</evidence>
<evidence type="ECO:0000256" key="5">
    <source>
        <dbReference type="SAM" id="Phobius"/>
    </source>
</evidence>
<proteinExistence type="predicted"/>
<dbReference type="InterPro" id="IPR027417">
    <property type="entry name" value="P-loop_NTPase"/>
</dbReference>
<evidence type="ECO:0000313" key="7">
    <source>
        <dbReference type="Proteomes" id="UP000319908"/>
    </source>
</evidence>
<dbReference type="AlphaFoldDB" id="A0A5C6C5T3"/>
<dbReference type="EMBL" id="SJPU01000001">
    <property type="protein sequence ID" value="TWU19432.1"/>
    <property type="molecule type" value="Genomic_DNA"/>
</dbReference>
<feature type="transmembrane region" description="Helical" evidence="5">
    <location>
        <begin position="49"/>
        <end position="70"/>
    </location>
</feature>
<feature type="coiled-coil region" evidence="3">
    <location>
        <begin position="335"/>
        <end position="440"/>
    </location>
</feature>
<keyword evidence="3" id="KW-0175">Coiled coil</keyword>
<evidence type="ECO:0000256" key="3">
    <source>
        <dbReference type="SAM" id="Coils"/>
    </source>
</evidence>
<dbReference type="SUPFAM" id="SSF52540">
    <property type="entry name" value="P-loop containing nucleoside triphosphate hydrolases"/>
    <property type="match status" value="1"/>
</dbReference>
<keyword evidence="5" id="KW-1133">Transmembrane helix</keyword>
<dbReference type="Gene3D" id="3.40.50.300">
    <property type="entry name" value="P-loop containing nucleotide triphosphate hydrolases"/>
    <property type="match status" value="1"/>
</dbReference>
<dbReference type="CDD" id="cd05387">
    <property type="entry name" value="BY-kinase"/>
    <property type="match status" value="1"/>
</dbReference>